<organism evidence="1 2">
    <name type="scientific">Candidatus Contendobacter odensis Run_B_J11</name>
    <dbReference type="NCBI Taxonomy" id="1400861"/>
    <lineage>
        <taxon>Bacteria</taxon>
        <taxon>Pseudomonadati</taxon>
        <taxon>Pseudomonadota</taxon>
        <taxon>Gammaproteobacteria</taxon>
        <taxon>Candidatus Competibacteraceae</taxon>
        <taxon>Candidatus Contendibacter</taxon>
    </lineage>
</organism>
<keyword evidence="2" id="KW-1185">Reference proteome</keyword>
<evidence type="ECO:0000313" key="2">
    <source>
        <dbReference type="Proteomes" id="UP000019184"/>
    </source>
</evidence>
<dbReference type="RefSeq" id="WP_034431513.1">
    <property type="nucleotide sequence ID" value="NZ_CBTK010000070.1"/>
</dbReference>
<name>A0A7U7GA23_9GAMM</name>
<dbReference type="Proteomes" id="UP000019184">
    <property type="component" value="Unassembled WGS sequence"/>
</dbReference>
<evidence type="ECO:0008006" key="3">
    <source>
        <dbReference type="Google" id="ProtNLM"/>
    </source>
</evidence>
<dbReference type="AlphaFoldDB" id="A0A7U7GA23"/>
<reference evidence="1 2" key="1">
    <citation type="journal article" date="2014" name="ISME J.">
        <title>Candidatus Competibacter-lineage genomes retrieved from metagenomes reveal functional metabolic diversity.</title>
        <authorList>
            <person name="McIlroy S.J."/>
            <person name="Albertsen M."/>
            <person name="Andresen E.K."/>
            <person name="Saunders A.M."/>
            <person name="Kristiansen R."/>
            <person name="Stokholm-Bjerregaard M."/>
            <person name="Nielsen K.L."/>
            <person name="Nielsen P.H."/>
        </authorList>
    </citation>
    <scope>NUCLEOTIDE SEQUENCE [LARGE SCALE GENOMIC DNA]</scope>
    <source>
        <strain evidence="1 2">Run_B_J11</strain>
    </source>
</reference>
<sequence length="214" mass="24384">MQLTDRDREILIALTHKVRLLSLEQIARTWWTDSPSGIATARKRLAVLADPASRSYVMQRLKLNAHPELALDGPIFLWQPGEATPHFGALSYRLKKRWDEAPTPTTVYIATEKAARYFGGFGGKLRRPLQATHDLHVAQIYLRFLKTDPVRAGLWVSEDRFAPQRRREKLPDAVIQDAAGTIALVIEFGGAYDAKHVERVHFDCVTRSLPYELW</sequence>
<protein>
    <recommendedName>
        <fullName evidence="3">Replication-relaxation</fullName>
    </recommendedName>
</protein>
<evidence type="ECO:0000313" key="1">
    <source>
        <dbReference type="EMBL" id="CDH44331.1"/>
    </source>
</evidence>
<dbReference type="EMBL" id="CBTK010000070">
    <property type="protein sequence ID" value="CDH44331.1"/>
    <property type="molecule type" value="Genomic_DNA"/>
</dbReference>
<accession>A0A7U7GA23</accession>
<comment type="caution">
    <text evidence="1">The sequence shown here is derived from an EMBL/GenBank/DDBJ whole genome shotgun (WGS) entry which is preliminary data.</text>
</comment>
<gene>
    <name evidence="1" type="ORF">BN874_1610005</name>
</gene>
<proteinExistence type="predicted"/>